<proteinExistence type="predicted"/>
<dbReference type="Pfam" id="PF23096">
    <property type="entry name" value="HEAT_PSME4"/>
    <property type="match status" value="1"/>
</dbReference>
<dbReference type="EMBL" id="WIXE01023665">
    <property type="protein sequence ID" value="KAK5966254.1"/>
    <property type="molecule type" value="Genomic_DNA"/>
</dbReference>
<reference evidence="2 3" key="1">
    <citation type="submission" date="2019-10" db="EMBL/GenBank/DDBJ databases">
        <title>Assembly and Annotation for the nematode Trichostrongylus colubriformis.</title>
        <authorList>
            <person name="Martin J."/>
        </authorList>
    </citation>
    <scope>NUCLEOTIDE SEQUENCE [LARGE SCALE GENOMIC DNA]</scope>
    <source>
        <strain evidence="2">G859</strain>
        <tissue evidence="2">Whole worm</tissue>
    </source>
</reference>
<feature type="non-terminal residue" evidence="2">
    <location>
        <position position="1"/>
    </location>
</feature>
<comment type="caution">
    <text evidence="2">The sequence shown here is derived from an EMBL/GenBank/DDBJ whole genome shotgun (WGS) entry which is preliminary data.</text>
</comment>
<dbReference type="AlphaFoldDB" id="A0AAN8I9V3"/>
<gene>
    <name evidence="2" type="ORF">GCK32_004920</name>
</gene>
<evidence type="ECO:0000313" key="2">
    <source>
        <dbReference type="EMBL" id="KAK5966254.1"/>
    </source>
</evidence>
<dbReference type="Proteomes" id="UP001331761">
    <property type="component" value="Unassembled WGS sequence"/>
</dbReference>
<organism evidence="2 3">
    <name type="scientific">Trichostrongylus colubriformis</name>
    <name type="common">Black scour worm</name>
    <dbReference type="NCBI Taxonomy" id="6319"/>
    <lineage>
        <taxon>Eukaryota</taxon>
        <taxon>Metazoa</taxon>
        <taxon>Ecdysozoa</taxon>
        <taxon>Nematoda</taxon>
        <taxon>Chromadorea</taxon>
        <taxon>Rhabditida</taxon>
        <taxon>Rhabditina</taxon>
        <taxon>Rhabditomorpha</taxon>
        <taxon>Strongyloidea</taxon>
        <taxon>Trichostrongylidae</taxon>
        <taxon>Trichostrongylus</taxon>
    </lineage>
</organism>
<name>A0AAN8I9V3_TRICO</name>
<evidence type="ECO:0000259" key="1">
    <source>
        <dbReference type="Pfam" id="PF23096"/>
    </source>
</evidence>
<feature type="non-terminal residue" evidence="2">
    <location>
        <position position="77"/>
    </location>
</feature>
<sequence length="77" mass="9139">RFFIILLQRAEQRLAAEIFSGVAKGTKYLGFKKLDELWKWLAPAIDNLYDHMNADAYLAWQSCITDVLNRDDTRRFW</sequence>
<accession>A0AAN8I9V3</accession>
<keyword evidence="3" id="KW-1185">Reference proteome</keyword>
<feature type="domain" description="Proteasome activator complex subunit 4-like HEAT repeat-like" evidence="1">
    <location>
        <begin position="8"/>
        <end position="77"/>
    </location>
</feature>
<evidence type="ECO:0000313" key="3">
    <source>
        <dbReference type="Proteomes" id="UP001331761"/>
    </source>
</evidence>
<dbReference type="InterPro" id="IPR055455">
    <property type="entry name" value="HEAT_PSME4"/>
</dbReference>
<protein>
    <recommendedName>
        <fullName evidence="1">Proteasome activator complex subunit 4-like HEAT repeat-like domain-containing protein</fullName>
    </recommendedName>
</protein>